<evidence type="ECO:0000313" key="3">
    <source>
        <dbReference type="EMBL" id="MSS16414.1"/>
    </source>
</evidence>
<keyword evidence="4" id="KW-1185">Reference proteome</keyword>
<evidence type="ECO:0000259" key="2">
    <source>
        <dbReference type="PROSITE" id="PS51186"/>
    </source>
</evidence>
<protein>
    <submittedName>
        <fullName evidence="3">GNAT family N-acetyltransferase</fullName>
    </submittedName>
</protein>
<dbReference type="PROSITE" id="PS51186">
    <property type="entry name" value="GNAT"/>
    <property type="match status" value="1"/>
</dbReference>
<feature type="domain" description="N-acetyltransferase" evidence="2">
    <location>
        <begin position="91"/>
        <end position="252"/>
    </location>
</feature>
<dbReference type="GO" id="GO:0016747">
    <property type="term" value="F:acyltransferase activity, transferring groups other than amino-acyl groups"/>
    <property type="evidence" value="ECO:0007669"/>
    <property type="project" value="InterPro"/>
</dbReference>
<dbReference type="Proteomes" id="UP000483362">
    <property type="component" value="Unassembled WGS sequence"/>
</dbReference>
<dbReference type="EMBL" id="VULT01000002">
    <property type="protein sequence ID" value="MSS16414.1"/>
    <property type="molecule type" value="Genomic_DNA"/>
</dbReference>
<dbReference type="PANTHER" id="PTHR43415:SF3">
    <property type="entry name" value="GNAT-FAMILY ACETYLTRANSFERASE"/>
    <property type="match status" value="1"/>
</dbReference>
<evidence type="ECO:0000313" key="4">
    <source>
        <dbReference type="Proteomes" id="UP000483362"/>
    </source>
</evidence>
<dbReference type="InterPro" id="IPR016181">
    <property type="entry name" value="Acyl_CoA_acyltransferase"/>
</dbReference>
<organism evidence="3 4">
    <name type="scientific">Sodaliphilus pleomorphus</name>
    <dbReference type="NCBI Taxonomy" id="2606626"/>
    <lineage>
        <taxon>Bacteria</taxon>
        <taxon>Pseudomonadati</taxon>
        <taxon>Bacteroidota</taxon>
        <taxon>Bacteroidia</taxon>
        <taxon>Bacteroidales</taxon>
        <taxon>Muribaculaceae</taxon>
        <taxon>Sodaliphilus</taxon>
    </lineage>
</organism>
<sequence>MGCAEPPCPGGGQAVPHRALQHLHPCQRRDPGDRRRRQLQLRPHRATHRQQSPPRPALAHLLKPQRHRHLTQNAAAMTHDTTHKLLADGVVTLRALEPTDIDLLYQWENDTSLWTVTDTMAPYSRKLIWQYLNQFDGDVFQTCQLRLMIALQATGATIGTADLMHVDAFNSRAEVGLWVARQWQGQGYGHRALALLVDYAHNHLGLHQLYVNIPVFNTACLQLFDDCGFTLAGTLKSWIRRGGHYHDVNILQHIC</sequence>
<comment type="caution">
    <text evidence="3">The sequence shown here is derived from an EMBL/GenBank/DDBJ whole genome shotgun (WGS) entry which is preliminary data.</text>
</comment>
<gene>
    <name evidence="3" type="ORF">FYJ29_01310</name>
</gene>
<evidence type="ECO:0000256" key="1">
    <source>
        <dbReference type="SAM" id="MobiDB-lite"/>
    </source>
</evidence>
<accession>A0A6L5XCF1</accession>
<dbReference type="PANTHER" id="PTHR43415">
    <property type="entry name" value="SPERMIDINE N(1)-ACETYLTRANSFERASE"/>
    <property type="match status" value="1"/>
</dbReference>
<keyword evidence="3" id="KW-0808">Transferase</keyword>
<dbReference type="Pfam" id="PF13302">
    <property type="entry name" value="Acetyltransf_3"/>
    <property type="match status" value="1"/>
</dbReference>
<dbReference type="InterPro" id="IPR000182">
    <property type="entry name" value="GNAT_dom"/>
</dbReference>
<feature type="region of interest" description="Disordered" evidence="1">
    <location>
        <begin position="25"/>
        <end position="57"/>
    </location>
</feature>
<dbReference type="SUPFAM" id="SSF55729">
    <property type="entry name" value="Acyl-CoA N-acyltransferases (Nat)"/>
    <property type="match status" value="1"/>
</dbReference>
<feature type="compositionally biased region" description="Basic residues" evidence="1">
    <location>
        <begin position="34"/>
        <end position="48"/>
    </location>
</feature>
<dbReference type="AlphaFoldDB" id="A0A6L5XCF1"/>
<name>A0A6L5XCF1_9BACT</name>
<proteinExistence type="predicted"/>
<reference evidence="3 4" key="1">
    <citation type="submission" date="2019-08" db="EMBL/GenBank/DDBJ databases">
        <title>In-depth cultivation of the pig gut microbiome towards novel bacterial diversity and tailored functional studies.</title>
        <authorList>
            <person name="Wylensek D."/>
            <person name="Hitch T.C.A."/>
            <person name="Clavel T."/>
        </authorList>
    </citation>
    <scope>NUCLEOTIDE SEQUENCE [LARGE SCALE GENOMIC DNA]</scope>
    <source>
        <strain evidence="3 4">Oil-RF-744-WCA-WT-10</strain>
    </source>
</reference>
<dbReference type="CDD" id="cd04301">
    <property type="entry name" value="NAT_SF"/>
    <property type="match status" value="1"/>
</dbReference>
<dbReference type="Gene3D" id="3.40.630.30">
    <property type="match status" value="1"/>
</dbReference>